<protein>
    <submittedName>
        <fullName evidence="2">VOC family protein</fullName>
    </submittedName>
</protein>
<dbReference type="SUPFAM" id="SSF54593">
    <property type="entry name" value="Glyoxalase/Bleomycin resistance protein/Dihydroxybiphenyl dioxygenase"/>
    <property type="match status" value="1"/>
</dbReference>
<dbReference type="InterPro" id="IPR029068">
    <property type="entry name" value="Glyas_Bleomycin-R_OHBP_Dase"/>
</dbReference>
<dbReference type="Gene3D" id="3.10.180.10">
    <property type="entry name" value="2,3-Dihydroxybiphenyl 1,2-Dioxygenase, domain 1"/>
    <property type="match status" value="1"/>
</dbReference>
<organism evidence="2 3">
    <name type="scientific">Cellulomonas denverensis</name>
    <dbReference type="NCBI Taxonomy" id="264297"/>
    <lineage>
        <taxon>Bacteria</taxon>
        <taxon>Bacillati</taxon>
        <taxon>Actinomycetota</taxon>
        <taxon>Actinomycetes</taxon>
        <taxon>Micrococcales</taxon>
        <taxon>Cellulomonadaceae</taxon>
        <taxon>Cellulomonas</taxon>
    </lineage>
</organism>
<dbReference type="InterPro" id="IPR037523">
    <property type="entry name" value="VOC_core"/>
</dbReference>
<dbReference type="PROSITE" id="PS51819">
    <property type="entry name" value="VOC"/>
    <property type="match status" value="1"/>
</dbReference>
<dbReference type="PANTHER" id="PTHR33993">
    <property type="entry name" value="GLYOXALASE-RELATED"/>
    <property type="match status" value="1"/>
</dbReference>
<comment type="caution">
    <text evidence="2">The sequence shown here is derived from an EMBL/GenBank/DDBJ whole genome shotgun (WGS) entry which is preliminary data.</text>
</comment>
<dbReference type="InterPro" id="IPR041581">
    <property type="entry name" value="Glyoxalase_6"/>
</dbReference>
<accession>A0A7X6KTR5</accession>
<evidence type="ECO:0000313" key="3">
    <source>
        <dbReference type="Proteomes" id="UP000581206"/>
    </source>
</evidence>
<dbReference type="RefSeq" id="WP_168629244.1">
    <property type="nucleotide sequence ID" value="NZ_BONL01000015.1"/>
</dbReference>
<proteinExistence type="predicted"/>
<name>A0A7X6KTR5_9CELL</name>
<dbReference type="Pfam" id="PF18029">
    <property type="entry name" value="Glyoxalase_6"/>
    <property type="match status" value="1"/>
</dbReference>
<evidence type="ECO:0000259" key="1">
    <source>
        <dbReference type="PROSITE" id="PS51819"/>
    </source>
</evidence>
<dbReference type="InterPro" id="IPR052164">
    <property type="entry name" value="Anthracycline_SecMetBiosynth"/>
</dbReference>
<dbReference type="AlphaFoldDB" id="A0A7X6KTR5"/>
<reference evidence="2 3" key="1">
    <citation type="submission" date="2020-04" db="EMBL/GenBank/DDBJ databases">
        <title>MicrobeNet Type strains.</title>
        <authorList>
            <person name="Nicholson A.C."/>
        </authorList>
    </citation>
    <scope>NUCLEOTIDE SEQUENCE [LARGE SCALE GENOMIC DNA]</scope>
    <source>
        <strain evidence="2 3">ATCC BAA-788</strain>
    </source>
</reference>
<keyword evidence="3" id="KW-1185">Reference proteome</keyword>
<feature type="domain" description="VOC" evidence="1">
    <location>
        <begin position="4"/>
        <end position="131"/>
    </location>
</feature>
<dbReference type="EMBL" id="JAAXOX010000002">
    <property type="protein sequence ID" value="NKY22141.1"/>
    <property type="molecule type" value="Genomic_DNA"/>
</dbReference>
<dbReference type="Proteomes" id="UP000581206">
    <property type="component" value="Unassembled WGS sequence"/>
</dbReference>
<evidence type="ECO:0000313" key="2">
    <source>
        <dbReference type="EMBL" id="NKY22141.1"/>
    </source>
</evidence>
<sequence length="134" mass="14274">MAGLVVHFEIHASEPERLIAFYSALLDWEFARFGDLDYWTIDTGERSVRNEGTPGFGINGGLVRRSGPRPETGAAVNGATLVVGVDDVDAVYARGLELGATTALPLDDVPGVGRLGYLADPDGNVIGFITPLMR</sequence>
<gene>
    <name evidence="2" type="ORF">HGA03_05610</name>
</gene>